<dbReference type="EMBL" id="BPLQ01003440">
    <property type="protein sequence ID" value="GIY00550.1"/>
    <property type="molecule type" value="Genomic_DNA"/>
</dbReference>
<protein>
    <submittedName>
        <fullName evidence="2">Clavesin-2</fullName>
    </submittedName>
</protein>
<keyword evidence="3" id="KW-1185">Reference proteome</keyword>
<dbReference type="PRINTS" id="PR00180">
    <property type="entry name" value="CRETINALDHBP"/>
</dbReference>
<dbReference type="Proteomes" id="UP001054837">
    <property type="component" value="Unassembled WGS sequence"/>
</dbReference>
<dbReference type="InterPro" id="IPR036865">
    <property type="entry name" value="CRAL-TRIO_dom_sf"/>
</dbReference>
<dbReference type="PANTHER" id="PTHR10174:SF130">
    <property type="entry name" value="ALPHA-TOCOPHEROL TRANSFER PROTEIN-LIKE"/>
    <property type="match status" value="1"/>
</dbReference>
<feature type="domain" description="CRAL-TRIO" evidence="1">
    <location>
        <begin position="1"/>
        <end position="134"/>
    </location>
</feature>
<comment type="caution">
    <text evidence="2">The sequence shown here is derived from an EMBL/GenBank/DDBJ whole genome shotgun (WGS) entry which is preliminary data.</text>
</comment>
<dbReference type="PROSITE" id="PS50191">
    <property type="entry name" value="CRAL_TRIO"/>
    <property type="match status" value="1"/>
</dbReference>
<dbReference type="GO" id="GO:1902936">
    <property type="term" value="F:phosphatidylinositol bisphosphate binding"/>
    <property type="evidence" value="ECO:0007669"/>
    <property type="project" value="TreeGrafter"/>
</dbReference>
<dbReference type="Gene3D" id="3.40.525.10">
    <property type="entry name" value="CRAL-TRIO lipid binding domain"/>
    <property type="match status" value="1"/>
</dbReference>
<evidence type="ECO:0000313" key="2">
    <source>
        <dbReference type="EMBL" id="GIY00550.1"/>
    </source>
</evidence>
<dbReference type="AlphaFoldDB" id="A0AAV4PV27"/>
<organism evidence="2 3">
    <name type="scientific">Caerostris darwini</name>
    <dbReference type="NCBI Taxonomy" id="1538125"/>
    <lineage>
        <taxon>Eukaryota</taxon>
        <taxon>Metazoa</taxon>
        <taxon>Ecdysozoa</taxon>
        <taxon>Arthropoda</taxon>
        <taxon>Chelicerata</taxon>
        <taxon>Arachnida</taxon>
        <taxon>Araneae</taxon>
        <taxon>Araneomorphae</taxon>
        <taxon>Entelegynae</taxon>
        <taxon>Araneoidea</taxon>
        <taxon>Araneidae</taxon>
        <taxon>Caerostris</taxon>
    </lineage>
</organism>
<dbReference type="SUPFAM" id="SSF52087">
    <property type="entry name" value="CRAL/TRIO domain"/>
    <property type="match status" value="1"/>
</dbReference>
<dbReference type="PANTHER" id="PTHR10174">
    <property type="entry name" value="ALPHA-TOCOPHEROL TRANSFER PROTEIN-RELATED"/>
    <property type="match status" value="1"/>
</dbReference>
<dbReference type="Pfam" id="PF00650">
    <property type="entry name" value="CRAL_TRIO"/>
    <property type="match status" value="1"/>
</dbReference>
<evidence type="ECO:0000313" key="3">
    <source>
        <dbReference type="Proteomes" id="UP001054837"/>
    </source>
</evidence>
<dbReference type="InterPro" id="IPR001251">
    <property type="entry name" value="CRAL-TRIO_dom"/>
</dbReference>
<accession>A0AAV4PV27</accession>
<sequence>MSNWDVNKYDIISVINYLTLLMLSALDEPITQVSGLHVFLDLSGTTLQHVRCLTPRFLYLVAKGCRDTFPVRYKAFHLFNASPAFHYIWAVLKFFLTAKFKKRVHFHDDLESVGKFLPKEILPTEYGGENDDFDPAKLGETEAEKFLPKYVEIIHNNYRIN</sequence>
<evidence type="ECO:0000259" key="1">
    <source>
        <dbReference type="PROSITE" id="PS50191"/>
    </source>
</evidence>
<name>A0AAV4PV27_9ARAC</name>
<dbReference type="CDD" id="cd00170">
    <property type="entry name" value="SEC14"/>
    <property type="match status" value="1"/>
</dbReference>
<reference evidence="2 3" key="1">
    <citation type="submission" date="2021-06" db="EMBL/GenBank/DDBJ databases">
        <title>Caerostris darwini draft genome.</title>
        <authorList>
            <person name="Kono N."/>
            <person name="Arakawa K."/>
        </authorList>
    </citation>
    <scope>NUCLEOTIDE SEQUENCE [LARGE SCALE GENOMIC DNA]</scope>
</reference>
<dbReference type="GO" id="GO:0016020">
    <property type="term" value="C:membrane"/>
    <property type="evidence" value="ECO:0007669"/>
    <property type="project" value="TreeGrafter"/>
</dbReference>
<proteinExistence type="predicted"/>
<gene>
    <name evidence="2" type="primary">clvs2_2</name>
    <name evidence="2" type="ORF">CDAR_471701</name>
</gene>